<protein>
    <recommendedName>
        <fullName evidence="1">DSBA-like thioredoxin domain-containing protein</fullName>
    </recommendedName>
</protein>
<dbReference type="InterPro" id="IPR001853">
    <property type="entry name" value="DSBA-like_thioredoxin_dom"/>
</dbReference>
<dbReference type="GO" id="GO:0006749">
    <property type="term" value="P:glutathione metabolic process"/>
    <property type="evidence" value="ECO:0007669"/>
    <property type="project" value="TreeGrafter"/>
</dbReference>
<dbReference type="EMBL" id="JH767151">
    <property type="protein sequence ID" value="EQC35482.1"/>
    <property type="molecule type" value="Genomic_DNA"/>
</dbReference>
<dbReference type="RefSeq" id="XP_008611232.1">
    <property type="nucleotide sequence ID" value="XM_008613010.1"/>
</dbReference>
<dbReference type="OMA" id="GADSMEW"/>
<accession>T0RYX5</accession>
<dbReference type="Pfam" id="PF01323">
    <property type="entry name" value="DSBA"/>
    <property type="match status" value="1"/>
</dbReference>
<dbReference type="GO" id="GO:0005739">
    <property type="term" value="C:mitochondrion"/>
    <property type="evidence" value="ECO:0007669"/>
    <property type="project" value="TreeGrafter"/>
</dbReference>
<dbReference type="OrthoDB" id="4664297at2759"/>
<dbReference type="GO" id="GO:0004364">
    <property type="term" value="F:glutathione transferase activity"/>
    <property type="evidence" value="ECO:0007669"/>
    <property type="project" value="TreeGrafter"/>
</dbReference>
<dbReference type="PANTHER" id="PTHR42943">
    <property type="entry name" value="GLUTATHIONE S-TRANSFERASE KAPPA"/>
    <property type="match status" value="1"/>
</dbReference>
<dbReference type="VEuPathDB" id="FungiDB:SDRG_07190"/>
<dbReference type="GO" id="GO:0004602">
    <property type="term" value="F:glutathione peroxidase activity"/>
    <property type="evidence" value="ECO:0007669"/>
    <property type="project" value="TreeGrafter"/>
</dbReference>
<reference evidence="2 3" key="1">
    <citation type="submission" date="2012-04" db="EMBL/GenBank/DDBJ databases">
        <title>The Genome Sequence of Saprolegnia declina VS20.</title>
        <authorList>
            <consortium name="The Broad Institute Genome Sequencing Platform"/>
            <person name="Russ C."/>
            <person name="Nusbaum C."/>
            <person name="Tyler B."/>
            <person name="van West P."/>
            <person name="Dieguez-Uribeondo J."/>
            <person name="de Bruijn I."/>
            <person name="Tripathy S."/>
            <person name="Jiang R."/>
            <person name="Young S.K."/>
            <person name="Zeng Q."/>
            <person name="Gargeya S."/>
            <person name="Fitzgerald M."/>
            <person name="Haas B."/>
            <person name="Abouelleil A."/>
            <person name="Alvarado L."/>
            <person name="Arachchi H.M."/>
            <person name="Berlin A."/>
            <person name="Chapman S.B."/>
            <person name="Goldberg J."/>
            <person name="Griggs A."/>
            <person name="Gujja S."/>
            <person name="Hansen M."/>
            <person name="Howarth C."/>
            <person name="Imamovic A."/>
            <person name="Larimer J."/>
            <person name="McCowen C."/>
            <person name="Montmayeur A."/>
            <person name="Murphy C."/>
            <person name="Neiman D."/>
            <person name="Pearson M."/>
            <person name="Priest M."/>
            <person name="Roberts A."/>
            <person name="Saif S."/>
            <person name="Shea T."/>
            <person name="Sisk P."/>
            <person name="Sykes S."/>
            <person name="Wortman J."/>
            <person name="Nusbaum C."/>
            <person name="Birren B."/>
        </authorList>
    </citation>
    <scope>NUCLEOTIDE SEQUENCE [LARGE SCALE GENOMIC DNA]</scope>
    <source>
        <strain evidence="2 3">VS20</strain>
    </source>
</reference>
<dbReference type="Proteomes" id="UP000030762">
    <property type="component" value="Unassembled WGS sequence"/>
</dbReference>
<feature type="domain" description="DSBA-like thioredoxin" evidence="1">
    <location>
        <begin position="33"/>
        <end position="210"/>
    </location>
</feature>
<dbReference type="InterPro" id="IPR036249">
    <property type="entry name" value="Thioredoxin-like_sf"/>
</dbReference>
<proteinExistence type="predicted"/>
<dbReference type="STRING" id="1156394.T0RYX5"/>
<sequence>MWHSHRRAPRFELIFGSDASTATSFQMKPRATFYYDILSPYAYILLKTRAPLEAKLDLRPVPIYLPGLFKAHNVVGPMAIPSKRAFIYASVVRSTKKLGLPFKFPPRHPFPATPALRLLAQENADLAMLDKAFDFVFGHGQDPDEKWPEFCAALGLPMSTVKPTDATIKAKLIANTEAAARQGVFGVPTIAYQDQLFFGADSMEWLLEFLDDPDMFNDPAYKAAWATENPFARKE</sequence>
<evidence type="ECO:0000259" key="1">
    <source>
        <dbReference type="Pfam" id="PF01323"/>
    </source>
</evidence>
<dbReference type="GeneID" id="19947917"/>
<dbReference type="Gene3D" id="3.40.30.10">
    <property type="entry name" value="Glutaredoxin"/>
    <property type="match status" value="1"/>
</dbReference>
<dbReference type="InterPro" id="IPR051924">
    <property type="entry name" value="GST_Kappa/NadH"/>
</dbReference>
<name>T0RYX5_SAPDV</name>
<dbReference type="GO" id="GO:0005777">
    <property type="term" value="C:peroxisome"/>
    <property type="evidence" value="ECO:0007669"/>
    <property type="project" value="TreeGrafter"/>
</dbReference>
<dbReference type="SUPFAM" id="SSF52833">
    <property type="entry name" value="Thioredoxin-like"/>
    <property type="match status" value="1"/>
</dbReference>
<dbReference type="PANTHER" id="PTHR42943:SF2">
    <property type="entry name" value="GLUTATHIONE S-TRANSFERASE KAPPA 1"/>
    <property type="match status" value="1"/>
</dbReference>
<gene>
    <name evidence="2" type="ORF">SDRG_07190</name>
</gene>
<evidence type="ECO:0000313" key="3">
    <source>
        <dbReference type="Proteomes" id="UP000030762"/>
    </source>
</evidence>
<dbReference type="InParanoid" id="T0RYX5"/>
<organism evidence="2 3">
    <name type="scientific">Saprolegnia diclina (strain VS20)</name>
    <dbReference type="NCBI Taxonomy" id="1156394"/>
    <lineage>
        <taxon>Eukaryota</taxon>
        <taxon>Sar</taxon>
        <taxon>Stramenopiles</taxon>
        <taxon>Oomycota</taxon>
        <taxon>Saprolegniomycetes</taxon>
        <taxon>Saprolegniales</taxon>
        <taxon>Saprolegniaceae</taxon>
        <taxon>Saprolegnia</taxon>
    </lineage>
</organism>
<dbReference type="AlphaFoldDB" id="T0RYX5"/>
<evidence type="ECO:0000313" key="2">
    <source>
        <dbReference type="EMBL" id="EQC35482.1"/>
    </source>
</evidence>
<keyword evidence="3" id="KW-1185">Reference proteome</keyword>